<protein>
    <recommendedName>
        <fullName evidence="3">DNA-directed DNA polymerase</fullName>
    </recommendedName>
</protein>
<proteinExistence type="predicted"/>
<evidence type="ECO:0000313" key="2">
    <source>
        <dbReference type="Proteomes" id="UP000886998"/>
    </source>
</evidence>
<evidence type="ECO:0008006" key="3">
    <source>
        <dbReference type="Google" id="ProtNLM"/>
    </source>
</evidence>
<dbReference type="InterPro" id="IPR044925">
    <property type="entry name" value="His-Me_finger_sf"/>
</dbReference>
<dbReference type="AlphaFoldDB" id="A0A8X7CN11"/>
<dbReference type="GO" id="GO:0003676">
    <property type="term" value="F:nucleic acid binding"/>
    <property type="evidence" value="ECO:0007669"/>
    <property type="project" value="InterPro"/>
</dbReference>
<dbReference type="PANTHER" id="PTHR31511:SF12">
    <property type="entry name" value="RHO TERMINATION FACTOR N-TERMINAL DOMAIN-CONTAINING PROTEIN"/>
    <property type="match status" value="1"/>
</dbReference>
<dbReference type="Gene3D" id="3.30.420.10">
    <property type="entry name" value="Ribonuclease H-like superfamily/Ribonuclease H"/>
    <property type="match status" value="1"/>
</dbReference>
<dbReference type="Proteomes" id="UP000886998">
    <property type="component" value="Unassembled WGS sequence"/>
</dbReference>
<evidence type="ECO:0000313" key="1">
    <source>
        <dbReference type="EMBL" id="GFY78919.1"/>
    </source>
</evidence>
<dbReference type="OrthoDB" id="6433297at2759"/>
<dbReference type="EMBL" id="BMAV01023280">
    <property type="protein sequence ID" value="GFY78919.1"/>
    <property type="molecule type" value="Genomic_DNA"/>
</dbReference>
<accession>A0A8X7CN11</accession>
<dbReference type="SUPFAM" id="SSF54060">
    <property type="entry name" value="His-Me finger endonucleases"/>
    <property type="match status" value="1"/>
</dbReference>
<dbReference type="InterPro" id="IPR012337">
    <property type="entry name" value="RNaseH-like_sf"/>
</dbReference>
<dbReference type="InterPro" id="IPR036397">
    <property type="entry name" value="RNaseH_sf"/>
</dbReference>
<sequence length="280" mass="32010">MKRMFNPNNGQISDNHKFKLPVPYVIYADLECILEKISSCEQDPKISSTESIAKHVPCGFAYVIVGPDGAMIKPPTVFRGKNAIDQFLTKLLDEEKSILDTFALCVKPMAFSMTDEENFKSFHTMLPCENPLNGDAVRDHDHLSGAYRGAAHNSCNLNFKLANYIPVVIHNLRNYDGHFLIQGIGKFKEKRIQCIPENSEKFISFTLSLTCFIDSFQFLNTSLEKLAQNLKPFQFHLCNKYFASNAQFITRKGCYPYEYFDSFLNFMKRSSLLNQLFSTV</sequence>
<reference evidence="1" key="1">
    <citation type="submission" date="2020-08" db="EMBL/GenBank/DDBJ databases">
        <title>Multicomponent nature underlies the extraordinary mechanical properties of spider dragline silk.</title>
        <authorList>
            <person name="Kono N."/>
            <person name="Nakamura H."/>
            <person name="Mori M."/>
            <person name="Yoshida Y."/>
            <person name="Ohtoshi R."/>
            <person name="Malay A.D."/>
            <person name="Moran D.A.P."/>
            <person name="Tomita M."/>
            <person name="Numata K."/>
            <person name="Arakawa K."/>
        </authorList>
    </citation>
    <scope>NUCLEOTIDE SEQUENCE</scope>
</reference>
<gene>
    <name evidence="1" type="primary">AVEN_149573_1</name>
    <name evidence="1" type="ORF">TNIN_96251</name>
</gene>
<organism evidence="1 2">
    <name type="scientific">Trichonephila inaurata madagascariensis</name>
    <dbReference type="NCBI Taxonomy" id="2747483"/>
    <lineage>
        <taxon>Eukaryota</taxon>
        <taxon>Metazoa</taxon>
        <taxon>Ecdysozoa</taxon>
        <taxon>Arthropoda</taxon>
        <taxon>Chelicerata</taxon>
        <taxon>Arachnida</taxon>
        <taxon>Araneae</taxon>
        <taxon>Araneomorphae</taxon>
        <taxon>Entelegynae</taxon>
        <taxon>Araneoidea</taxon>
        <taxon>Nephilidae</taxon>
        <taxon>Trichonephila</taxon>
        <taxon>Trichonephila inaurata</taxon>
    </lineage>
</organism>
<comment type="caution">
    <text evidence="1">The sequence shown here is derived from an EMBL/GenBank/DDBJ whole genome shotgun (WGS) entry which is preliminary data.</text>
</comment>
<keyword evidence="2" id="KW-1185">Reference proteome</keyword>
<name>A0A8X7CN11_9ARAC</name>
<dbReference type="SUPFAM" id="SSF53098">
    <property type="entry name" value="Ribonuclease H-like"/>
    <property type="match status" value="1"/>
</dbReference>
<dbReference type="PANTHER" id="PTHR31511">
    <property type="entry name" value="PROTEIN CBG23764"/>
    <property type="match status" value="1"/>
</dbReference>